<organism evidence="3">
    <name type="scientific">Cryptosporidium hominis</name>
    <dbReference type="NCBI Taxonomy" id="237895"/>
    <lineage>
        <taxon>Eukaryota</taxon>
        <taxon>Sar</taxon>
        <taxon>Alveolata</taxon>
        <taxon>Apicomplexa</taxon>
        <taxon>Conoidasida</taxon>
        <taxon>Coccidia</taxon>
        <taxon>Eucoccidiorida</taxon>
        <taxon>Eimeriorina</taxon>
        <taxon>Cryptosporidiidae</taxon>
        <taxon>Cryptosporidium</taxon>
    </lineage>
</organism>
<dbReference type="InterPro" id="IPR000195">
    <property type="entry name" value="Rab-GAP-TBC_dom"/>
</dbReference>
<dbReference type="SMART" id="SM00164">
    <property type="entry name" value="TBC"/>
    <property type="match status" value="1"/>
</dbReference>
<dbReference type="GO" id="GO:0005096">
    <property type="term" value="F:GTPase activator activity"/>
    <property type="evidence" value="ECO:0007669"/>
    <property type="project" value="TreeGrafter"/>
</dbReference>
<proteinExistence type="predicted"/>
<dbReference type="VEuPathDB" id="CryptoDB:GY17_00001678"/>
<dbReference type="PANTHER" id="PTHR47219">
    <property type="entry name" value="RAB GTPASE-ACTIVATING PROTEIN 1-LIKE"/>
    <property type="match status" value="1"/>
</dbReference>
<evidence type="ECO:0000256" key="1">
    <source>
        <dbReference type="SAM" id="Coils"/>
    </source>
</evidence>
<gene>
    <name evidence="3" type="ORF">CHUDEA4_2130</name>
</gene>
<keyword evidence="1" id="KW-0175">Coiled coil</keyword>
<dbReference type="GO" id="GO:0031267">
    <property type="term" value="F:small GTPase binding"/>
    <property type="evidence" value="ECO:0007669"/>
    <property type="project" value="TreeGrafter"/>
</dbReference>
<evidence type="ECO:0000313" key="3">
    <source>
        <dbReference type="EMBL" id="CUV05604.1"/>
    </source>
</evidence>
<name>A0A0S4TE84_CRYHO</name>
<feature type="domain" description="Rab-GAP TBC" evidence="2">
    <location>
        <begin position="31"/>
        <end position="227"/>
    </location>
</feature>
<dbReference type="InterPro" id="IPR035969">
    <property type="entry name" value="Rab-GAP_TBC_sf"/>
</dbReference>
<protein>
    <recommendedName>
        <fullName evidence="2">Rab-GAP TBC domain-containing protein</fullName>
    </recommendedName>
</protein>
<dbReference type="EMBL" id="LN877950">
    <property type="protein sequence ID" value="CUV05604.1"/>
    <property type="molecule type" value="Genomic_DNA"/>
</dbReference>
<dbReference type="VEuPathDB" id="CryptoDB:Chro.40241"/>
<dbReference type="VEuPathDB" id="CryptoDB:ChTU502y2012_295g0300"/>
<dbReference type="OrthoDB" id="294251at2759"/>
<dbReference type="Pfam" id="PF00566">
    <property type="entry name" value="RabGAP-TBC"/>
    <property type="match status" value="1"/>
</dbReference>
<feature type="coiled-coil region" evidence="1">
    <location>
        <begin position="308"/>
        <end position="335"/>
    </location>
</feature>
<accession>A0A0S4TE84</accession>
<evidence type="ECO:0000259" key="2">
    <source>
        <dbReference type="PROSITE" id="PS50086"/>
    </source>
</evidence>
<dbReference type="SUPFAM" id="SSF47923">
    <property type="entry name" value="Ypt/Rab-GAP domain of gyp1p"/>
    <property type="match status" value="2"/>
</dbReference>
<dbReference type="VEuPathDB" id="CryptoDB:CHUDEA4_2130"/>
<dbReference type="PROSITE" id="PS50086">
    <property type="entry name" value="TBC_RABGAP"/>
    <property type="match status" value="1"/>
</dbReference>
<reference evidence="3" key="1">
    <citation type="submission" date="2015-08" db="EMBL/GenBank/DDBJ databases">
        <authorList>
            <person name="Babu N.S."/>
            <person name="Beckwith C.J."/>
            <person name="Beseler K.G."/>
            <person name="Brison A."/>
            <person name="Carone J.V."/>
            <person name="Caskin T.P."/>
            <person name="Diamond M."/>
            <person name="Durham M.E."/>
            <person name="Foxe J.M."/>
            <person name="Go M."/>
            <person name="Henderson B.A."/>
            <person name="Jones I.B."/>
            <person name="McGettigan J.A."/>
            <person name="Micheletti S.J."/>
            <person name="Nasrallah M.E."/>
            <person name="Ortiz D."/>
            <person name="Piller C.R."/>
            <person name="Privatt S.R."/>
            <person name="Schneider S.L."/>
            <person name="Sharp S."/>
            <person name="Smith T.C."/>
            <person name="Stanton J.D."/>
            <person name="Ullery H.E."/>
            <person name="Wilson R.J."/>
            <person name="Serrano M.G."/>
            <person name="Buck G."/>
            <person name="Lee V."/>
            <person name="Wang Y."/>
            <person name="Carvalho R."/>
            <person name="Voegtly L."/>
            <person name="Shi R."/>
            <person name="Duckworth R."/>
            <person name="Johnson A."/>
            <person name="Loviza R."/>
            <person name="Walstead R."/>
            <person name="Shah Z."/>
            <person name="Kiflezghi M."/>
            <person name="Wade K."/>
            <person name="Ball S.L."/>
            <person name="Bradley K.W."/>
            <person name="Asai D.J."/>
            <person name="Bowman C.A."/>
            <person name="Russell D.A."/>
            <person name="Pope W.H."/>
            <person name="Jacobs-Sera D."/>
            <person name="Hendrix R.W."/>
            <person name="Hatfull G.F."/>
        </authorList>
    </citation>
    <scope>NUCLEOTIDE SEQUENCE [LARGE SCALE GENOMIC DNA]</scope>
</reference>
<dbReference type="InterPro" id="IPR050302">
    <property type="entry name" value="Rab_GAP_TBC_domain"/>
</dbReference>
<dbReference type="AlphaFoldDB" id="A0A0S4TE84"/>
<sequence length="342" mass="39726">MIGSIDFWNKEAKAPLLKRNAGMFSSKLKEMVPHINRAESWLDIALNPNNDIKQLNESGNEISCNSDSLIQLDQNIEINLVDHTDNPEIDRIFKLDAERTFSDEENRIKMITVLSTIYQEIKDYHQGLGFVVAFFLLQLTPEDTVRLALSLNRYYLPGYFKTAPFNYVRDAKVFEKLLMKRYPDAAKKIEESACAEAFCSKWFVGLNVHVLPFPSLCKFFEILFEKGNLFLFQFGLSIVDVCREDILNAKDASQVLAILRLDEKVYHDLLEHKDFLGKEEERAGSFFLHLVDNALDIKITQDEVNNLREIVLEEMMQQEEKRKQIESQMNFDEDEIVFSDED</sequence>
<dbReference type="PANTHER" id="PTHR47219:SF9">
    <property type="entry name" value="GTPASE ACTIVATING PROTEIN AND CENTROSOME-ASSOCIATED, ISOFORM B"/>
    <property type="match status" value="1"/>
</dbReference>
<dbReference type="Gene3D" id="1.10.472.80">
    <property type="entry name" value="Ypt/Rab-GAP domain of gyp1p, domain 3"/>
    <property type="match status" value="1"/>
</dbReference>
<dbReference type="Proteomes" id="UP000199752">
    <property type="component" value="Chromosome 4"/>
</dbReference>